<feature type="compositionally biased region" description="Basic and acidic residues" evidence="4">
    <location>
        <begin position="58"/>
        <end position="72"/>
    </location>
</feature>
<dbReference type="SMART" id="SM00906">
    <property type="entry name" value="Fungal_trans"/>
    <property type="match status" value="1"/>
</dbReference>
<comment type="caution">
    <text evidence="6">The sequence shown here is derived from an EMBL/GenBank/DDBJ whole genome shotgun (WGS) entry which is preliminary data.</text>
</comment>
<dbReference type="Proteomes" id="UP001172681">
    <property type="component" value="Unassembled WGS sequence"/>
</dbReference>
<proteinExistence type="predicted"/>
<evidence type="ECO:0000259" key="5">
    <source>
        <dbReference type="SMART" id="SM00906"/>
    </source>
</evidence>
<dbReference type="GO" id="GO:0003677">
    <property type="term" value="F:DNA binding"/>
    <property type="evidence" value="ECO:0007669"/>
    <property type="project" value="InterPro"/>
</dbReference>
<dbReference type="Pfam" id="PF04082">
    <property type="entry name" value="Fungal_trans"/>
    <property type="match status" value="1"/>
</dbReference>
<dbReference type="GO" id="GO:0008270">
    <property type="term" value="F:zinc ion binding"/>
    <property type="evidence" value="ECO:0007669"/>
    <property type="project" value="InterPro"/>
</dbReference>
<feature type="domain" description="Xylanolytic transcriptional activator regulatory" evidence="5">
    <location>
        <begin position="311"/>
        <end position="384"/>
    </location>
</feature>
<protein>
    <recommendedName>
        <fullName evidence="5">Xylanolytic transcriptional activator regulatory domain-containing protein</fullName>
    </recommendedName>
</protein>
<keyword evidence="1" id="KW-0805">Transcription regulation</keyword>
<gene>
    <name evidence="6" type="ORF">H2204_006787</name>
</gene>
<dbReference type="AlphaFoldDB" id="A0AA39CXH4"/>
<evidence type="ECO:0000256" key="1">
    <source>
        <dbReference type="ARBA" id="ARBA00023015"/>
    </source>
</evidence>
<feature type="compositionally biased region" description="Low complexity" evidence="4">
    <location>
        <begin position="129"/>
        <end position="142"/>
    </location>
</feature>
<keyword evidence="2" id="KW-0804">Transcription</keyword>
<dbReference type="InterPro" id="IPR051127">
    <property type="entry name" value="Fungal_SecMet_Regulators"/>
</dbReference>
<evidence type="ECO:0000256" key="3">
    <source>
        <dbReference type="ARBA" id="ARBA00023242"/>
    </source>
</evidence>
<name>A0AA39CXH4_9EURO</name>
<feature type="compositionally biased region" description="Basic and acidic residues" evidence="4">
    <location>
        <begin position="29"/>
        <end position="38"/>
    </location>
</feature>
<sequence>MNSRPESHGVRKRTANAYLANLEERLAALEERSDRTSDPEVITDPINAAGLGYPSGRAENEANASRRSDGRNVTHGLPAGSYDGPRSHFVPDPGPSHSGNEKQQPHSSQGDVEMTNPLSAGPSDTGFISDISSGRSSTSSNWSFSRRVLDGAHQAVHNTPLRRESFALDGDVYNLGWDGLRVISDDDRVVLPTLNHAKYLMLSAQFHVGEMYHLFHEETFMSELVRFHENRANDAYTRTLEYVHYLLVMALGKACVSRRPGKGTPPGQDLFIQAMKILPDISQLWTDPFTTAEIFCCASLYLQGIDHRYGAYLTVGNAMRTALFQGMHIDMPLNAFSASQIERARRIWWTIYILDRELTSLMGLPVQLSDEMVTTNLPTLSSSEQSTALDLYIKLCRLNAQVVSSVYGPDGRLDKRFFTSTKLALTRIADIAEKLSKSVKLVLDDPATFVPFDLEAAFSSGIIVLIASAVEPLLVENLSAELAKTYCILDDLIAKGNMIANRRKAELHQLEELLNAFNRRQLDPQLGAQSVENADLADPGASAGLHSETIGGAIAHPDHETPWMNNIPYDEWTWEAGLDAEQLMNVADLLEPDQMDAFSADFNF</sequence>
<feature type="region of interest" description="Disordered" evidence="4">
    <location>
        <begin position="29"/>
        <end position="142"/>
    </location>
</feature>
<evidence type="ECO:0000256" key="2">
    <source>
        <dbReference type="ARBA" id="ARBA00023163"/>
    </source>
</evidence>
<dbReference type="PANTHER" id="PTHR47424">
    <property type="entry name" value="REGULATORY PROTEIN GAL4"/>
    <property type="match status" value="1"/>
</dbReference>
<accession>A0AA39CXH4</accession>
<dbReference type="InterPro" id="IPR007219">
    <property type="entry name" value="XnlR_reg_dom"/>
</dbReference>
<evidence type="ECO:0000313" key="7">
    <source>
        <dbReference type="Proteomes" id="UP001172681"/>
    </source>
</evidence>
<evidence type="ECO:0000256" key="4">
    <source>
        <dbReference type="SAM" id="MobiDB-lite"/>
    </source>
</evidence>
<reference evidence="6" key="1">
    <citation type="submission" date="2022-10" db="EMBL/GenBank/DDBJ databases">
        <title>Culturing micro-colonial fungi from biological soil crusts in the Mojave desert and describing Neophaeococcomyces mojavensis, and introducing the new genera and species Taxawa tesnikishii.</title>
        <authorList>
            <person name="Kurbessoian T."/>
            <person name="Stajich J.E."/>
        </authorList>
    </citation>
    <scope>NUCLEOTIDE SEQUENCE</scope>
    <source>
        <strain evidence="6">TK_35</strain>
    </source>
</reference>
<dbReference type="CDD" id="cd12148">
    <property type="entry name" value="fungal_TF_MHR"/>
    <property type="match status" value="1"/>
</dbReference>
<dbReference type="GO" id="GO:0006351">
    <property type="term" value="P:DNA-templated transcription"/>
    <property type="evidence" value="ECO:0007669"/>
    <property type="project" value="InterPro"/>
</dbReference>
<keyword evidence="7" id="KW-1185">Reference proteome</keyword>
<keyword evidence="3" id="KW-0539">Nucleus</keyword>
<dbReference type="EMBL" id="JAPDRN010000044">
    <property type="protein sequence ID" value="KAJ9633581.1"/>
    <property type="molecule type" value="Genomic_DNA"/>
</dbReference>
<evidence type="ECO:0000313" key="6">
    <source>
        <dbReference type="EMBL" id="KAJ9633581.1"/>
    </source>
</evidence>
<organism evidence="6 7">
    <name type="scientific">Knufia peltigerae</name>
    <dbReference type="NCBI Taxonomy" id="1002370"/>
    <lineage>
        <taxon>Eukaryota</taxon>
        <taxon>Fungi</taxon>
        <taxon>Dikarya</taxon>
        <taxon>Ascomycota</taxon>
        <taxon>Pezizomycotina</taxon>
        <taxon>Eurotiomycetes</taxon>
        <taxon>Chaetothyriomycetidae</taxon>
        <taxon>Chaetothyriales</taxon>
        <taxon>Trichomeriaceae</taxon>
        <taxon>Knufia</taxon>
    </lineage>
</organism>
<dbReference type="PANTHER" id="PTHR47424:SF6">
    <property type="entry name" value="PROLINE UTILIZATION TRANS-ACTIVATOR"/>
    <property type="match status" value="1"/>
</dbReference>